<dbReference type="Pfam" id="PF11841">
    <property type="entry name" value="ELMO_ARM"/>
    <property type="match status" value="1"/>
</dbReference>
<proteinExistence type="predicted"/>
<keyword evidence="3" id="KW-1185">Reference proteome</keyword>
<dbReference type="InterPro" id="IPR016024">
    <property type="entry name" value="ARM-type_fold"/>
</dbReference>
<reference evidence="2" key="1">
    <citation type="journal article" date="2023" name="G3 (Bethesda)">
        <title>Whole genome assemblies of Zophobas morio and Tenebrio molitor.</title>
        <authorList>
            <person name="Kaur S."/>
            <person name="Stinson S.A."/>
            <person name="diCenzo G.C."/>
        </authorList>
    </citation>
    <scope>NUCLEOTIDE SEQUENCE</scope>
    <source>
        <strain evidence="2">QUZm001</strain>
    </source>
</reference>
<name>A0AA38MTR6_9CUCU</name>
<dbReference type="AlphaFoldDB" id="A0AA38MTR6"/>
<dbReference type="EMBL" id="JALNTZ010000001">
    <property type="protein sequence ID" value="KAJ3667149.1"/>
    <property type="molecule type" value="Genomic_DNA"/>
</dbReference>
<comment type="caution">
    <text evidence="2">The sequence shown here is derived from an EMBL/GenBank/DDBJ whole genome shotgun (WGS) entry which is preliminary data.</text>
</comment>
<feature type="domain" description="ELMO armadillo-like helical" evidence="1">
    <location>
        <begin position="114"/>
        <end position="268"/>
    </location>
</feature>
<organism evidence="2 3">
    <name type="scientific">Zophobas morio</name>
    <dbReference type="NCBI Taxonomy" id="2755281"/>
    <lineage>
        <taxon>Eukaryota</taxon>
        <taxon>Metazoa</taxon>
        <taxon>Ecdysozoa</taxon>
        <taxon>Arthropoda</taxon>
        <taxon>Hexapoda</taxon>
        <taxon>Insecta</taxon>
        <taxon>Pterygota</taxon>
        <taxon>Neoptera</taxon>
        <taxon>Endopterygota</taxon>
        <taxon>Coleoptera</taxon>
        <taxon>Polyphaga</taxon>
        <taxon>Cucujiformia</taxon>
        <taxon>Tenebrionidae</taxon>
        <taxon>Zophobas</taxon>
    </lineage>
</organism>
<accession>A0AA38MTR6</accession>
<evidence type="ECO:0000313" key="2">
    <source>
        <dbReference type="EMBL" id="KAJ3667149.1"/>
    </source>
</evidence>
<gene>
    <name evidence="2" type="ORF">Zmor_002551</name>
</gene>
<protein>
    <recommendedName>
        <fullName evidence="1">ELMO armadillo-like helical domain-containing protein</fullName>
    </recommendedName>
</protein>
<dbReference type="InterPro" id="IPR024574">
    <property type="entry name" value="ELMO_ARM"/>
</dbReference>
<dbReference type="Proteomes" id="UP001168821">
    <property type="component" value="Unassembled WGS sequence"/>
</dbReference>
<sequence length="317" mass="36754">MSLVKVSVENVASNDKILHEIDTGKTLEENIDDIRRIFQLPASMYGLKLVSTNDGKTLHTYISADNFGEIKDGYFLKLVYSLGLLSNRIFDHIDDDFKEKSFQDLYELSVDPEFIKEIVKTEKHHVVMDVFTNRDLSEKEATACLIAIVHLFQKLYITDINQKFLDKIIAITKTAKNHELTKFALSVIHKILCHRDPTFAKWKEETIHQITISDFMVFIKNKGAAELQYGAILVINALIRCCKGEKRHQFIKEIDKRSFRETVYENIIARGNVDKNMAHELYLYQTHLLRSRVQQIKIRRDFALLSQTGRTYLGNPN</sequence>
<dbReference type="SUPFAM" id="SSF48371">
    <property type="entry name" value="ARM repeat"/>
    <property type="match status" value="1"/>
</dbReference>
<evidence type="ECO:0000259" key="1">
    <source>
        <dbReference type="Pfam" id="PF11841"/>
    </source>
</evidence>
<evidence type="ECO:0000313" key="3">
    <source>
        <dbReference type="Proteomes" id="UP001168821"/>
    </source>
</evidence>